<sequence length="120" mass="13644">MGYKFEFTWVLRLPVDELPQEPPQCPGNHLLWKRTHGNIILGFTKEGGRMYPVGMPVLIVTNQEETVGIGRILRCEIHALPNGKQTTVVEFSVVRMFEPDEGPIVSKVFKEMYGYLPEGL</sequence>
<dbReference type="EMBL" id="WNKU01000005">
    <property type="protein sequence ID" value="MTV48654.1"/>
    <property type="molecule type" value="Genomic_DNA"/>
</dbReference>
<dbReference type="AlphaFoldDB" id="A0A6I3SIF0"/>
<evidence type="ECO:0000313" key="2">
    <source>
        <dbReference type="Proteomes" id="UP000430670"/>
    </source>
</evidence>
<keyword evidence="2" id="KW-1185">Reference proteome</keyword>
<dbReference type="OrthoDB" id="2081832at2"/>
<reference evidence="1 2" key="1">
    <citation type="submission" date="2019-11" db="EMBL/GenBank/DDBJ databases">
        <title>Whole-genome sequence of a the green, strictly anaerobic photosynthetic bacterium Heliobacillus mobilis DSM 6151.</title>
        <authorList>
            <person name="Kyndt J.A."/>
            <person name="Meyer T.E."/>
        </authorList>
    </citation>
    <scope>NUCLEOTIDE SEQUENCE [LARGE SCALE GENOMIC DNA]</scope>
    <source>
        <strain evidence="1 2">DSM 6151</strain>
    </source>
</reference>
<gene>
    <name evidence="1" type="ORF">GJ688_06625</name>
</gene>
<accession>A0A6I3SIF0</accession>
<comment type="caution">
    <text evidence="1">The sequence shown here is derived from an EMBL/GenBank/DDBJ whole genome shotgun (WGS) entry which is preliminary data.</text>
</comment>
<organism evidence="1 2">
    <name type="scientific">Heliobacterium mobile</name>
    <name type="common">Heliobacillus mobilis</name>
    <dbReference type="NCBI Taxonomy" id="28064"/>
    <lineage>
        <taxon>Bacteria</taxon>
        <taxon>Bacillati</taxon>
        <taxon>Bacillota</taxon>
        <taxon>Clostridia</taxon>
        <taxon>Eubacteriales</taxon>
        <taxon>Heliobacteriaceae</taxon>
        <taxon>Heliobacterium</taxon>
    </lineage>
</organism>
<dbReference type="Proteomes" id="UP000430670">
    <property type="component" value="Unassembled WGS sequence"/>
</dbReference>
<protein>
    <submittedName>
        <fullName evidence="1">Uncharacterized protein</fullName>
    </submittedName>
</protein>
<proteinExistence type="predicted"/>
<evidence type="ECO:0000313" key="1">
    <source>
        <dbReference type="EMBL" id="MTV48654.1"/>
    </source>
</evidence>
<name>A0A6I3SIF0_HELMO</name>